<reference evidence="2" key="1">
    <citation type="submission" date="2014-05" db="EMBL/GenBank/DDBJ databases">
        <authorList>
            <person name="Chronopoulou M."/>
        </authorList>
    </citation>
    <scope>NUCLEOTIDE SEQUENCE</scope>
    <source>
        <tissue evidence="2">Whole organism</tissue>
    </source>
</reference>
<keyword evidence="1" id="KW-1133">Transmembrane helix</keyword>
<dbReference type="EMBL" id="HACA01022791">
    <property type="protein sequence ID" value="CDW40152.1"/>
    <property type="molecule type" value="Transcribed_RNA"/>
</dbReference>
<proteinExistence type="predicted"/>
<name>A0A0K2UQK0_LEPSM</name>
<organism evidence="2">
    <name type="scientific">Lepeophtheirus salmonis</name>
    <name type="common">Salmon louse</name>
    <name type="synonym">Caligus salmonis</name>
    <dbReference type="NCBI Taxonomy" id="72036"/>
    <lineage>
        <taxon>Eukaryota</taxon>
        <taxon>Metazoa</taxon>
        <taxon>Ecdysozoa</taxon>
        <taxon>Arthropoda</taxon>
        <taxon>Crustacea</taxon>
        <taxon>Multicrustacea</taxon>
        <taxon>Hexanauplia</taxon>
        <taxon>Copepoda</taxon>
        <taxon>Siphonostomatoida</taxon>
        <taxon>Caligidae</taxon>
        <taxon>Lepeophtheirus</taxon>
    </lineage>
</organism>
<keyword evidence="1" id="KW-0812">Transmembrane</keyword>
<sequence length="146" mass="17043">MKDVNEFPQVGVLAANIDLKMTIPSFNGIIVSRQTINNSIPHIPYGMKKGWFLSAFLELKATNICVFKIINYRLSNIRHSFRESLKHFNSLIYRYKCDSRKHSNINIKIWIVLVTILKSIFLYFTINGLTQMIEAPFNLNIREYTL</sequence>
<keyword evidence="1" id="KW-0472">Membrane</keyword>
<evidence type="ECO:0000256" key="1">
    <source>
        <dbReference type="SAM" id="Phobius"/>
    </source>
</evidence>
<feature type="transmembrane region" description="Helical" evidence="1">
    <location>
        <begin position="109"/>
        <end position="126"/>
    </location>
</feature>
<dbReference type="AlphaFoldDB" id="A0A0K2UQK0"/>
<evidence type="ECO:0000313" key="2">
    <source>
        <dbReference type="EMBL" id="CDW40152.1"/>
    </source>
</evidence>
<protein>
    <submittedName>
        <fullName evidence="2">Uncharacterized protein</fullName>
    </submittedName>
</protein>
<accession>A0A0K2UQK0</accession>